<dbReference type="SUPFAM" id="SSF50475">
    <property type="entry name" value="FMN-binding split barrel"/>
    <property type="match status" value="1"/>
</dbReference>
<evidence type="ECO:0000313" key="2">
    <source>
        <dbReference type="Proteomes" id="UP000236290"/>
    </source>
</evidence>
<protein>
    <submittedName>
        <fullName evidence="1">Uncharacterized protein</fullName>
    </submittedName>
</protein>
<name>A0A2K0TXT6_TRIHA</name>
<comment type="caution">
    <text evidence="1">The sequence shown here is derived from an EMBL/GenBank/DDBJ whole genome shotgun (WGS) entry which is preliminary data.</text>
</comment>
<dbReference type="OrthoDB" id="2101473at2759"/>
<dbReference type="AlphaFoldDB" id="A0A2K0TXT6"/>
<dbReference type="Proteomes" id="UP000236290">
    <property type="component" value="Unassembled WGS sequence"/>
</dbReference>
<sequence>MFPPPVHTESSIPVLRQLIRDFPLSVLITVIPSDTHPLLQVSHIPFLLDVDNESSETELGTLRGHMTRQNPQCRAITDAVSLGTPANNNILEQEVLILFTPPHHHYVPPAF</sequence>
<dbReference type="PANTHER" id="PTHR35802">
    <property type="entry name" value="PROTEASE SYNTHASE AND SPORULATION PROTEIN PAI 2"/>
    <property type="match status" value="1"/>
</dbReference>
<dbReference type="Pfam" id="PF04299">
    <property type="entry name" value="FMN_bind_2"/>
    <property type="match status" value="1"/>
</dbReference>
<dbReference type="InterPro" id="IPR007396">
    <property type="entry name" value="TR_PAI2-type"/>
</dbReference>
<dbReference type="PANTHER" id="PTHR35802:SF1">
    <property type="entry name" value="PROTEASE SYNTHASE AND SPORULATION PROTEIN PAI 2"/>
    <property type="match status" value="1"/>
</dbReference>
<accession>A0A2K0TXT6</accession>
<dbReference type="EMBL" id="MTYI01000161">
    <property type="protein sequence ID" value="PNP50350.1"/>
    <property type="molecule type" value="Genomic_DNA"/>
</dbReference>
<dbReference type="Gene3D" id="2.30.110.10">
    <property type="entry name" value="Electron Transport, Fmn-binding Protein, Chain A"/>
    <property type="match status" value="1"/>
</dbReference>
<evidence type="ECO:0000313" key="1">
    <source>
        <dbReference type="EMBL" id="PNP50350.1"/>
    </source>
</evidence>
<dbReference type="InterPro" id="IPR012349">
    <property type="entry name" value="Split_barrel_FMN-bd"/>
</dbReference>
<reference evidence="1 2" key="1">
    <citation type="submission" date="2017-02" db="EMBL/GenBank/DDBJ databases">
        <title>Genomes of Trichoderma spp. with biocontrol activity.</title>
        <authorList>
            <person name="Gardiner D."/>
            <person name="Kazan K."/>
            <person name="Vos C."/>
            <person name="Harvey P."/>
        </authorList>
    </citation>
    <scope>NUCLEOTIDE SEQUENCE [LARGE SCALE GENOMIC DNA]</scope>
    <source>
        <strain evidence="1 2">Tr1</strain>
    </source>
</reference>
<proteinExistence type="predicted"/>
<organism evidence="1 2">
    <name type="scientific">Trichoderma harzianum</name>
    <name type="common">Hypocrea lixii</name>
    <dbReference type="NCBI Taxonomy" id="5544"/>
    <lineage>
        <taxon>Eukaryota</taxon>
        <taxon>Fungi</taxon>
        <taxon>Dikarya</taxon>
        <taxon>Ascomycota</taxon>
        <taxon>Pezizomycotina</taxon>
        <taxon>Sordariomycetes</taxon>
        <taxon>Hypocreomycetidae</taxon>
        <taxon>Hypocreales</taxon>
        <taxon>Hypocreaceae</taxon>
        <taxon>Trichoderma</taxon>
    </lineage>
</organism>
<gene>
    <name evidence="1" type="ORF">THARTR1_08954</name>
</gene>